<evidence type="ECO:0000313" key="3">
    <source>
        <dbReference type="Proteomes" id="UP000320735"/>
    </source>
</evidence>
<dbReference type="InterPro" id="IPR011447">
    <property type="entry name" value="DUF1552"/>
</dbReference>
<dbReference type="PROSITE" id="PS51318">
    <property type="entry name" value="TAT"/>
    <property type="match status" value="1"/>
</dbReference>
<evidence type="ECO:0000256" key="1">
    <source>
        <dbReference type="SAM" id="SignalP"/>
    </source>
</evidence>
<reference evidence="2 3" key="1">
    <citation type="submission" date="2019-02" db="EMBL/GenBank/DDBJ databases">
        <title>Deep-cultivation of Planctomycetes and their phenomic and genomic characterization uncovers novel biology.</title>
        <authorList>
            <person name="Wiegand S."/>
            <person name="Jogler M."/>
            <person name="Boedeker C."/>
            <person name="Pinto D."/>
            <person name="Vollmers J."/>
            <person name="Rivas-Marin E."/>
            <person name="Kohn T."/>
            <person name="Peeters S.H."/>
            <person name="Heuer A."/>
            <person name="Rast P."/>
            <person name="Oberbeckmann S."/>
            <person name="Bunk B."/>
            <person name="Jeske O."/>
            <person name="Meyerdierks A."/>
            <person name="Storesund J.E."/>
            <person name="Kallscheuer N."/>
            <person name="Luecker S."/>
            <person name="Lage O.M."/>
            <person name="Pohl T."/>
            <person name="Merkel B.J."/>
            <person name="Hornburger P."/>
            <person name="Mueller R.-W."/>
            <person name="Bruemmer F."/>
            <person name="Labrenz M."/>
            <person name="Spormann A.M."/>
            <person name="Op Den Camp H."/>
            <person name="Overmann J."/>
            <person name="Amann R."/>
            <person name="Jetten M.S.M."/>
            <person name="Mascher T."/>
            <person name="Medema M.H."/>
            <person name="Devos D.P."/>
            <person name="Kaster A.-K."/>
            <person name="Ovreas L."/>
            <person name="Rohde M."/>
            <person name="Galperin M.Y."/>
            <person name="Jogler C."/>
        </authorList>
    </citation>
    <scope>NUCLEOTIDE SEQUENCE [LARGE SCALE GENOMIC DNA]</scope>
    <source>
        <strain evidence="2 3">CA54</strain>
    </source>
</reference>
<protein>
    <recommendedName>
        <fullName evidence="4">DUF1552 domain-containing protein</fullName>
    </recommendedName>
</protein>
<keyword evidence="1" id="KW-0732">Signal</keyword>
<evidence type="ECO:0000313" key="2">
    <source>
        <dbReference type="EMBL" id="TWU14729.1"/>
    </source>
</evidence>
<dbReference type="RefSeq" id="WP_146372003.1">
    <property type="nucleotide sequence ID" value="NZ_SJPP01000001.1"/>
</dbReference>
<dbReference type="EMBL" id="SJPP01000001">
    <property type="protein sequence ID" value="TWU14729.1"/>
    <property type="molecule type" value="Genomic_DNA"/>
</dbReference>
<organism evidence="2 3">
    <name type="scientific">Symmachiella macrocystis</name>
    <dbReference type="NCBI Taxonomy" id="2527985"/>
    <lineage>
        <taxon>Bacteria</taxon>
        <taxon>Pseudomonadati</taxon>
        <taxon>Planctomycetota</taxon>
        <taxon>Planctomycetia</taxon>
        <taxon>Planctomycetales</taxon>
        <taxon>Planctomycetaceae</taxon>
        <taxon>Symmachiella</taxon>
    </lineage>
</organism>
<proteinExistence type="predicted"/>
<gene>
    <name evidence="2" type="ORF">CA54_35980</name>
</gene>
<feature type="chain" id="PRO_5023079436" description="DUF1552 domain-containing protein" evidence="1">
    <location>
        <begin position="36"/>
        <end position="460"/>
    </location>
</feature>
<evidence type="ECO:0008006" key="4">
    <source>
        <dbReference type="Google" id="ProtNLM"/>
    </source>
</evidence>
<dbReference type="Pfam" id="PF07586">
    <property type="entry name" value="HXXSHH"/>
    <property type="match status" value="1"/>
</dbReference>
<dbReference type="Proteomes" id="UP000320735">
    <property type="component" value="Unassembled WGS sequence"/>
</dbReference>
<sequence length="460" mass="50175" precursor="true">MSKNWHIPRRTFLRGMGTAIALPMFDAMLPAVSRAAEAETAAATTASATTAAAPMRTAYFYVPNGVHMEHWKPKTDGTDFELPEILAPLEEVRGDINILTGLAHDKAKANGDGAGDHARSGAAFLTGCQPRKTDGADIKAGISVDQFAAQHVGKHTKFASLELGLERGRQAGNCDSGYSCAYSSNVSWRSESTPMAKEIDPRLVFERLFSVGSTQEVAGSVARRNRERKSILDFVSDDAKSLRKKLGRKDKRKLSEYLSGVREIEQRIAKSETRETITVAGVTAPAGIPKDLGEHYRLMCDMLVLALQGDLTRISTFMVGNAGSNRSFPFIDVPEGHHSLSHHQNKPETLEKIKKINLFHMQQFAYFLKRLKSIEEGEGTLLDNCAIVYGSAIGDGNRHNHNDLPVVLAGKAGGTIQTGRHIVYEDDTPMNNLFLSLLDRQGVEVESLGDSSGRLKGLEG</sequence>
<comment type="caution">
    <text evidence="2">The sequence shown here is derived from an EMBL/GenBank/DDBJ whole genome shotgun (WGS) entry which is preliminary data.</text>
</comment>
<dbReference type="OrthoDB" id="9146593at2"/>
<dbReference type="AlphaFoldDB" id="A0A5C6BVN0"/>
<keyword evidence="3" id="KW-1185">Reference proteome</keyword>
<name>A0A5C6BVN0_9PLAN</name>
<feature type="signal peptide" evidence="1">
    <location>
        <begin position="1"/>
        <end position="35"/>
    </location>
</feature>
<dbReference type="InterPro" id="IPR006311">
    <property type="entry name" value="TAT_signal"/>
</dbReference>
<accession>A0A5C6BVN0</accession>